<dbReference type="NCBIfam" id="TIGR01509">
    <property type="entry name" value="HAD-SF-IA-v3"/>
    <property type="match status" value="1"/>
</dbReference>
<evidence type="ECO:0000256" key="1">
    <source>
        <dbReference type="SAM" id="Phobius"/>
    </source>
</evidence>
<evidence type="ECO:0000313" key="4">
    <source>
        <dbReference type="Proteomes" id="UP000435877"/>
    </source>
</evidence>
<dbReference type="SUPFAM" id="SSF56784">
    <property type="entry name" value="HAD-like"/>
    <property type="match status" value="1"/>
</dbReference>
<dbReference type="CDD" id="cd07526">
    <property type="entry name" value="HAD_BPGM_like"/>
    <property type="match status" value="1"/>
</dbReference>
<dbReference type="InterPro" id="IPR023214">
    <property type="entry name" value="HAD_sf"/>
</dbReference>
<reference evidence="4 5" key="1">
    <citation type="submission" date="2019-11" db="EMBL/GenBank/DDBJ databases">
        <authorList>
            <person name="Holert J."/>
        </authorList>
    </citation>
    <scope>NUCLEOTIDE SEQUENCE [LARGE SCALE GENOMIC DNA]</scope>
    <source>
        <strain evidence="2">BC3_2A</strain>
        <strain evidence="3">SB11_1A</strain>
    </source>
</reference>
<keyword evidence="1" id="KW-0472">Membrane</keyword>
<dbReference type="SFLD" id="SFLDS00003">
    <property type="entry name" value="Haloacid_Dehalogenase"/>
    <property type="match status" value="1"/>
</dbReference>
<accession>A0A5S9N5M6</accession>
<keyword evidence="4" id="KW-1185">Reference proteome</keyword>
<evidence type="ECO:0000313" key="5">
    <source>
        <dbReference type="Proteomes" id="UP000439591"/>
    </source>
</evidence>
<dbReference type="PANTHER" id="PTHR18901">
    <property type="entry name" value="2-DEOXYGLUCOSE-6-PHOSPHATE PHOSPHATASE 2"/>
    <property type="match status" value="1"/>
</dbReference>
<dbReference type="GO" id="GO:0016787">
    <property type="term" value="F:hydrolase activity"/>
    <property type="evidence" value="ECO:0007669"/>
    <property type="project" value="UniProtKB-KW"/>
</dbReference>
<name>A0A5S9N5M6_9GAMM</name>
<dbReference type="InterPro" id="IPR006439">
    <property type="entry name" value="HAD-SF_hydro_IA"/>
</dbReference>
<sequence length="256" mass="27943">MVSRSFNNHWDLATVHRGIAILMIVWAVTGNAMNKKITLIIFDCDGVLIDSEILSAQVLIQKLSEIGIVIDTDYVQKHYLGCSFKSVTEKILNAFGLQLSAEFEDEYRVALMAQFNKTLQATLGVKDVLAQLSLPFCLATSSSRARTQQALAITGLSDFFEGTIFTAEEVKNGKPAPDLFLHAAHSMAASPANCLVIEDSLAGVTAAKAAGMQLAHYKGGSHIAESEDMITKAFPDVPVIKSWQDFEFIQPSLFIK</sequence>
<evidence type="ECO:0000313" key="2">
    <source>
        <dbReference type="EMBL" id="CAA0081567.1"/>
    </source>
</evidence>
<dbReference type="Pfam" id="PF00702">
    <property type="entry name" value="Hydrolase"/>
    <property type="match status" value="1"/>
</dbReference>
<dbReference type="AlphaFoldDB" id="A0A5S9N5M6"/>
<dbReference type="EMBL" id="CACSIM010000001">
    <property type="protein sequence ID" value="CAA0081567.1"/>
    <property type="molecule type" value="Genomic_DNA"/>
</dbReference>
<protein>
    <submittedName>
        <fullName evidence="3">6-phosphogluconate phosphatase</fullName>
        <ecNumber evidence="3">3.1.3.-</ecNumber>
    </submittedName>
</protein>
<dbReference type="Gene3D" id="1.10.150.240">
    <property type="entry name" value="Putative phosphatase, domain 2"/>
    <property type="match status" value="1"/>
</dbReference>
<keyword evidence="1" id="KW-0812">Transmembrane</keyword>
<keyword evidence="3" id="KW-0378">Hydrolase</keyword>
<dbReference type="Proteomes" id="UP000435877">
    <property type="component" value="Unassembled WGS sequence"/>
</dbReference>
<dbReference type="InterPro" id="IPR036412">
    <property type="entry name" value="HAD-like_sf"/>
</dbReference>
<dbReference type="EMBL" id="CACSIK010000001">
    <property type="protein sequence ID" value="CAA0084802.1"/>
    <property type="molecule type" value="Genomic_DNA"/>
</dbReference>
<dbReference type="InterPro" id="IPR023198">
    <property type="entry name" value="PGP-like_dom2"/>
</dbReference>
<proteinExistence type="predicted"/>
<dbReference type="EC" id="3.1.3.-" evidence="3"/>
<feature type="transmembrane region" description="Helical" evidence="1">
    <location>
        <begin position="12"/>
        <end position="29"/>
    </location>
</feature>
<dbReference type="PANTHER" id="PTHR18901:SF38">
    <property type="entry name" value="PSEUDOURIDINE-5'-PHOSPHATASE"/>
    <property type="match status" value="1"/>
</dbReference>
<dbReference type="Proteomes" id="UP000439591">
    <property type="component" value="Unassembled WGS sequence"/>
</dbReference>
<dbReference type="SFLD" id="SFLDG01135">
    <property type="entry name" value="C1.5.6:_HAD__Beta-PGM__Phospha"/>
    <property type="match status" value="1"/>
</dbReference>
<organism evidence="3 4">
    <name type="scientific">Zhongshania aliphaticivorans</name>
    <dbReference type="NCBI Taxonomy" id="1470434"/>
    <lineage>
        <taxon>Bacteria</taxon>
        <taxon>Pseudomonadati</taxon>
        <taxon>Pseudomonadota</taxon>
        <taxon>Gammaproteobacteria</taxon>
        <taxon>Cellvibrionales</taxon>
        <taxon>Spongiibacteraceae</taxon>
        <taxon>Zhongshania</taxon>
    </lineage>
</organism>
<keyword evidence="1" id="KW-1133">Transmembrane helix</keyword>
<dbReference type="SFLD" id="SFLDG01129">
    <property type="entry name" value="C1.5:_HAD__Beta-PGM__Phosphata"/>
    <property type="match status" value="1"/>
</dbReference>
<evidence type="ECO:0000313" key="3">
    <source>
        <dbReference type="EMBL" id="CAA0084802.1"/>
    </source>
</evidence>
<dbReference type="Gene3D" id="3.40.50.1000">
    <property type="entry name" value="HAD superfamily/HAD-like"/>
    <property type="match status" value="1"/>
</dbReference>
<gene>
    <name evidence="3" type="primary">yieH</name>
    <name evidence="3" type="ORF">IHBHHGIJ_00747</name>
    <name evidence="2" type="ORF">KFEGEMFD_00403</name>
</gene>